<gene>
    <name evidence="2" type="ORF">GCM10009831_03700</name>
</gene>
<sequence length="107" mass="11231">MVELALNRNAIRRSGSHARNSSSPTRPPSMWTVRVVPTPYGGSLVQTTLVITPAQRGHESASTKISNSCRGVAGIATLLVKRNRAVSVYSTSTGSQGCMVGIAPPLV</sequence>
<keyword evidence="3" id="KW-1185">Reference proteome</keyword>
<dbReference type="EMBL" id="BAAAQG010000003">
    <property type="protein sequence ID" value="GAA1698799.1"/>
    <property type="molecule type" value="Genomic_DNA"/>
</dbReference>
<feature type="region of interest" description="Disordered" evidence="1">
    <location>
        <begin position="8"/>
        <end position="32"/>
    </location>
</feature>
<evidence type="ECO:0000313" key="2">
    <source>
        <dbReference type="EMBL" id="GAA1698799.1"/>
    </source>
</evidence>
<name>A0ABN2I596_9ACTN</name>
<comment type="caution">
    <text evidence="2">The sequence shown here is derived from an EMBL/GenBank/DDBJ whole genome shotgun (WGS) entry which is preliminary data.</text>
</comment>
<accession>A0ABN2I596</accession>
<reference evidence="2 3" key="1">
    <citation type="journal article" date="2019" name="Int. J. Syst. Evol. Microbiol.">
        <title>The Global Catalogue of Microorganisms (GCM) 10K type strain sequencing project: providing services to taxonomists for standard genome sequencing and annotation.</title>
        <authorList>
            <consortium name="The Broad Institute Genomics Platform"/>
            <consortium name="The Broad Institute Genome Sequencing Center for Infectious Disease"/>
            <person name="Wu L."/>
            <person name="Ma J."/>
        </authorList>
    </citation>
    <scope>NUCLEOTIDE SEQUENCE [LARGE SCALE GENOMIC DNA]</scope>
    <source>
        <strain evidence="2 3">JCM 16002</strain>
    </source>
</reference>
<organism evidence="2 3">
    <name type="scientific">Dietzia cercidiphylli</name>
    <dbReference type="NCBI Taxonomy" id="498199"/>
    <lineage>
        <taxon>Bacteria</taxon>
        <taxon>Bacillati</taxon>
        <taxon>Actinomycetota</taxon>
        <taxon>Actinomycetes</taxon>
        <taxon>Mycobacteriales</taxon>
        <taxon>Dietziaceae</taxon>
        <taxon>Dietzia</taxon>
    </lineage>
</organism>
<proteinExistence type="predicted"/>
<evidence type="ECO:0000256" key="1">
    <source>
        <dbReference type="SAM" id="MobiDB-lite"/>
    </source>
</evidence>
<protein>
    <submittedName>
        <fullName evidence="2">Uncharacterized protein</fullName>
    </submittedName>
</protein>
<dbReference type="Proteomes" id="UP001500383">
    <property type="component" value="Unassembled WGS sequence"/>
</dbReference>
<evidence type="ECO:0000313" key="3">
    <source>
        <dbReference type="Proteomes" id="UP001500383"/>
    </source>
</evidence>